<feature type="region of interest" description="Disordered" evidence="7">
    <location>
        <begin position="1"/>
        <end position="44"/>
    </location>
</feature>
<dbReference type="Gene3D" id="3.30.70.330">
    <property type="match status" value="2"/>
</dbReference>
<dbReference type="SUPFAM" id="SSF54928">
    <property type="entry name" value="RNA-binding domain, RBD"/>
    <property type="match status" value="1"/>
</dbReference>
<dbReference type="PROSITE" id="PS50102">
    <property type="entry name" value="RRM"/>
    <property type="match status" value="2"/>
</dbReference>
<dbReference type="InterPro" id="IPR034393">
    <property type="entry name" value="TatSF1-like"/>
</dbReference>
<protein>
    <submittedName>
        <fullName evidence="9">HIV Tat-specific factor 1 homolog</fullName>
    </submittedName>
</protein>
<dbReference type="SMART" id="SM00360">
    <property type="entry name" value="RRM"/>
    <property type="match status" value="2"/>
</dbReference>
<dbReference type="Pfam" id="PF00076">
    <property type="entry name" value="RRM_1"/>
    <property type="match status" value="1"/>
</dbReference>
<gene>
    <name evidence="9" type="primary">HTSF1</name>
</gene>
<sequence length="388" mass="44355">MDSDTEDSEKPKIKKGMPGWNPSANISKDSESGTQTYTDPSDGTLYEWDASKKAWFPKIDTDFMAVYQLNYGFTSDGKAQPSVPTPSPALTVVNNPEPGANNKTKAKQQQANSQSKKPEWFQVEAAKNTKVYVSGLPESISEEKFISMMSRFGVIETDVRNENKPKIKLYRDSNGIPKGDALCSFVMVESVDLAIQILDDSLYEDGRSRISVERARFQMKGEAYKPELKPKKLRKKELDKLRKTKDKKLAWDFDVPRGLESRPKCHKVLVISNLFTPLDFNEEPEKIFEVKGKVKSACEKFGSIRKVEIFDQHPEGVGLVFFRDFEETDVAIDMLNGRLLNGRAIKTVHWDGKTKYENKETQEEEMKRLHVWNKFLEEEENNKEDSID</sequence>
<comment type="similarity">
    <text evidence="1">Belongs to the HTATSF1 family.</text>
</comment>
<keyword evidence="4 6" id="KW-0694">RNA-binding</keyword>
<dbReference type="GO" id="GO:0000398">
    <property type="term" value="P:mRNA splicing, via spliceosome"/>
    <property type="evidence" value="ECO:0007669"/>
    <property type="project" value="InterPro"/>
</dbReference>
<dbReference type="FunFam" id="3.30.70.330:FF:000105">
    <property type="entry name" value="HIV Tat-specific factor 1 homolog"/>
    <property type="match status" value="1"/>
</dbReference>
<dbReference type="CDD" id="cd12282">
    <property type="entry name" value="RRM2_TatSF1_like"/>
    <property type="match status" value="1"/>
</dbReference>
<evidence type="ECO:0000313" key="9">
    <source>
        <dbReference type="EMBL" id="ACO11180.1"/>
    </source>
</evidence>
<organism evidence="9">
    <name type="scientific">Caligus rogercresseyi</name>
    <name type="common">Sea louse</name>
    <dbReference type="NCBI Taxonomy" id="217165"/>
    <lineage>
        <taxon>Eukaryota</taxon>
        <taxon>Metazoa</taxon>
        <taxon>Ecdysozoa</taxon>
        <taxon>Arthropoda</taxon>
        <taxon>Crustacea</taxon>
        <taxon>Multicrustacea</taxon>
        <taxon>Hexanauplia</taxon>
        <taxon>Copepoda</taxon>
        <taxon>Siphonostomatoida</taxon>
        <taxon>Caligidae</taxon>
        <taxon>Caligus</taxon>
    </lineage>
</organism>
<dbReference type="PANTHER" id="PTHR15608:SF0">
    <property type="entry name" value="HIV TAT-SPECIFIC FACTOR 1"/>
    <property type="match status" value="1"/>
</dbReference>
<evidence type="ECO:0000256" key="1">
    <source>
        <dbReference type="ARBA" id="ARBA00007747"/>
    </source>
</evidence>
<reference evidence="9" key="1">
    <citation type="submission" date="2009-03" db="EMBL/GenBank/DDBJ databases">
        <title>Caligus rogercresseyi ESTs and full-length cDNAs.</title>
        <authorList>
            <person name="Yasuike M."/>
            <person name="von Schalburg K."/>
            <person name="Cooper G."/>
            <person name="Leong J."/>
            <person name="Jones S.R.M."/>
            <person name="Koop B.F."/>
        </authorList>
    </citation>
    <scope>NUCLEOTIDE SEQUENCE</scope>
    <source>
        <tissue evidence="9">Whole body</tissue>
    </source>
</reference>
<dbReference type="CDD" id="cd12281">
    <property type="entry name" value="RRM1_TatSF1_like"/>
    <property type="match status" value="1"/>
</dbReference>
<keyword evidence="3" id="KW-0677">Repeat</keyword>
<feature type="region of interest" description="Disordered" evidence="7">
    <location>
        <begin position="75"/>
        <end position="117"/>
    </location>
</feature>
<dbReference type="EMBL" id="BT076756">
    <property type="protein sequence ID" value="ACO11180.1"/>
    <property type="molecule type" value="mRNA"/>
</dbReference>
<evidence type="ECO:0000259" key="8">
    <source>
        <dbReference type="PROSITE" id="PS50102"/>
    </source>
</evidence>
<proteinExistence type="evidence at transcript level"/>
<evidence type="ECO:0000256" key="4">
    <source>
        <dbReference type="ARBA" id="ARBA00022884"/>
    </source>
</evidence>
<name>C1BQ77_CALRO</name>
<feature type="domain" description="RRM" evidence="8">
    <location>
        <begin position="267"/>
        <end position="346"/>
    </location>
</feature>
<dbReference type="InterPro" id="IPR000504">
    <property type="entry name" value="RRM_dom"/>
</dbReference>
<evidence type="ECO:0000256" key="7">
    <source>
        <dbReference type="SAM" id="MobiDB-lite"/>
    </source>
</evidence>
<dbReference type="InterPro" id="IPR034392">
    <property type="entry name" value="TatSF1-like_RRM1"/>
</dbReference>
<dbReference type="GO" id="GO:0005686">
    <property type="term" value="C:U2 snRNP"/>
    <property type="evidence" value="ECO:0007669"/>
    <property type="project" value="TreeGrafter"/>
</dbReference>
<evidence type="ECO:0000256" key="5">
    <source>
        <dbReference type="ARBA" id="ARBA00023187"/>
    </source>
</evidence>
<dbReference type="GO" id="GO:0005684">
    <property type="term" value="C:U2-type spliceosomal complex"/>
    <property type="evidence" value="ECO:0007669"/>
    <property type="project" value="TreeGrafter"/>
</dbReference>
<feature type="domain" description="RRM" evidence="8">
    <location>
        <begin position="129"/>
        <end position="217"/>
    </location>
</feature>
<evidence type="ECO:0000256" key="6">
    <source>
        <dbReference type="PROSITE-ProRule" id="PRU00176"/>
    </source>
</evidence>
<keyword evidence="5" id="KW-0508">mRNA splicing</keyword>
<dbReference type="AlphaFoldDB" id="C1BQ77"/>
<feature type="compositionally biased region" description="Low complexity" evidence="7">
    <location>
        <begin position="100"/>
        <end position="115"/>
    </location>
</feature>
<dbReference type="PANTHER" id="PTHR15608">
    <property type="entry name" value="SPLICING FACTOR U2AF-ASSOCIATED PROTEIN 2"/>
    <property type="match status" value="1"/>
</dbReference>
<dbReference type="GO" id="GO:0003723">
    <property type="term" value="F:RNA binding"/>
    <property type="evidence" value="ECO:0007669"/>
    <property type="project" value="UniProtKB-UniRule"/>
</dbReference>
<keyword evidence="2" id="KW-0507">mRNA processing</keyword>
<dbReference type="InterPro" id="IPR035979">
    <property type="entry name" value="RBD_domain_sf"/>
</dbReference>
<evidence type="ECO:0000256" key="3">
    <source>
        <dbReference type="ARBA" id="ARBA00022737"/>
    </source>
</evidence>
<dbReference type="InterPro" id="IPR012677">
    <property type="entry name" value="Nucleotide-bd_a/b_plait_sf"/>
</dbReference>
<accession>C1BQ77</accession>
<evidence type="ECO:0000256" key="2">
    <source>
        <dbReference type="ARBA" id="ARBA00022664"/>
    </source>
</evidence>
<feature type="compositionally biased region" description="Polar residues" evidence="7">
    <location>
        <begin position="22"/>
        <end position="41"/>
    </location>
</feature>